<feature type="transmembrane region" description="Helical" evidence="6">
    <location>
        <begin position="80"/>
        <end position="106"/>
    </location>
</feature>
<dbReference type="PANTHER" id="PTHR30614:SF0">
    <property type="entry name" value="L-CYSTINE TRANSPORT SYSTEM PERMEASE PROTEIN TCYL"/>
    <property type="match status" value="1"/>
</dbReference>
<dbReference type="SUPFAM" id="SSF161098">
    <property type="entry name" value="MetI-like"/>
    <property type="match status" value="1"/>
</dbReference>
<reference evidence="9 10" key="1">
    <citation type="journal article" date="2019" name="Int. J. Syst. Evol. Microbiol.">
        <title>The Global Catalogue of Microorganisms (GCM) 10K type strain sequencing project: providing services to taxonomists for standard genome sequencing and annotation.</title>
        <authorList>
            <consortium name="The Broad Institute Genomics Platform"/>
            <consortium name="The Broad Institute Genome Sequencing Center for Infectious Disease"/>
            <person name="Wu L."/>
            <person name="Ma J."/>
        </authorList>
    </citation>
    <scope>NUCLEOTIDE SEQUENCE [LARGE SCALE GENOMIC DNA]</scope>
    <source>
        <strain evidence="9 10">JCM 15628</strain>
    </source>
</reference>
<evidence type="ECO:0000313" key="9">
    <source>
        <dbReference type="EMBL" id="GAA1990682.1"/>
    </source>
</evidence>
<dbReference type="RefSeq" id="WP_344065865.1">
    <property type="nucleotide sequence ID" value="NZ_BAAAPU010000011.1"/>
</dbReference>
<dbReference type="InterPro" id="IPR043429">
    <property type="entry name" value="ArtM/GltK/GlnP/TcyL/YhdX-like"/>
</dbReference>
<name>A0ABN2SQI2_9MICO</name>
<organism evidence="9 10">
    <name type="scientific">Terrabacter lapilli</name>
    <dbReference type="NCBI Taxonomy" id="436231"/>
    <lineage>
        <taxon>Bacteria</taxon>
        <taxon>Bacillati</taxon>
        <taxon>Actinomycetota</taxon>
        <taxon>Actinomycetes</taxon>
        <taxon>Micrococcales</taxon>
        <taxon>Intrasporangiaceae</taxon>
        <taxon>Terrabacter</taxon>
    </lineage>
</organism>
<dbReference type="Proteomes" id="UP001500013">
    <property type="component" value="Unassembled WGS sequence"/>
</dbReference>
<evidence type="ECO:0000259" key="8">
    <source>
        <dbReference type="PROSITE" id="PS50928"/>
    </source>
</evidence>
<dbReference type="Pfam" id="PF00528">
    <property type="entry name" value="BPD_transp_1"/>
    <property type="match status" value="1"/>
</dbReference>
<keyword evidence="6" id="KW-0813">Transport</keyword>
<feature type="transmembrane region" description="Helical" evidence="6">
    <location>
        <begin position="40"/>
        <end position="60"/>
    </location>
</feature>
<dbReference type="CDD" id="cd06261">
    <property type="entry name" value="TM_PBP2"/>
    <property type="match status" value="1"/>
</dbReference>
<comment type="similarity">
    <text evidence="6">Belongs to the binding-protein-dependent transport system permease family.</text>
</comment>
<keyword evidence="4 6" id="KW-1133">Transmembrane helix</keyword>
<feature type="transmembrane region" description="Helical" evidence="6">
    <location>
        <begin position="278"/>
        <end position="305"/>
    </location>
</feature>
<keyword evidence="3" id="KW-0029">Amino-acid transport</keyword>
<protein>
    <submittedName>
        <fullName evidence="9">Amino acid ABC transporter permease</fullName>
    </submittedName>
</protein>
<feature type="domain" description="ABC transmembrane type-1" evidence="8">
    <location>
        <begin position="82"/>
        <end position="302"/>
    </location>
</feature>
<evidence type="ECO:0000256" key="7">
    <source>
        <dbReference type="SAM" id="MobiDB-lite"/>
    </source>
</evidence>
<sequence length="330" mass="35104">MSDPVAGTTTTGVTPGGATSADTERPGIIDAKPVRHPGRWVALAVILVLIGMLVSSFLTNERWNFPKALEIMQQTPVLEGLWKGTIIGTVGSMVIGIVGGIIIAVLRLSQNPILRGVSFVYTWFFRGIPRLVLLAMIGSGLGFLYNKIDFGVPFGQQVASFMGLSSNFTFFTLNVNQFSSTLIAGIIGLGLSEAAYMAEIARAGILSVDKGQAEAAAALGMDRGKAMRRIVLPQAMRVIVPPTGNETIAMVKDTSLLSAIPVITELFYQTSAIGTRTLLIMPAFVAVTAWYLIVGSVLMVGQYFLEKRFGRGFGTPSNKRFARPAGAGGA</sequence>
<feature type="region of interest" description="Disordered" evidence="7">
    <location>
        <begin position="1"/>
        <end position="30"/>
    </location>
</feature>
<dbReference type="PROSITE" id="PS50928">
    <property type="entry name" value="ABC_TM1"/>
    <property type="match status" value="1"/>
</dbReference>
<proteinExistence type="inferred from homology"/>
<feature type="transmembrane region" description="Helical" evidence="6">
    <location>
        <begin position="127"/>
        <end position="148"/>
    </location>
</feature>
<keyword evidence="2 6" id="KW-0812">Transmembrane</keyword>
<evidence type="ECO:0000256" key="5">
    <source>
        <dbReference type="ARBA" id="ARBA00023136"/>
    </source>
</evidence>
<keyword evidence="10" id="KW-1185">Reference proteome</keyword>
<evidence type="ECO:0000313" key="10">
    <source>
        <dbReference type="Proteomes" id="UP001500013"/>
    </source>
</evidence>
<evidence type="ECO:0000256" key="2">
    <source>
        <dbReference type="ARBA" id="ARBA00022692"/>
    </source>
</evidence>
<dbReference type="PANTHER" id="PTHR30614">
    <property type="entry name" value="MEMBRANE COMPONENT OF AMINO ACID ABC TRANSPORTER"/>
    <property type="match status" value="1"/>
</dbReference>
<dbReference type="EMBL" id="BAAAPU010000011">
    <property type="protein sequence ID" value="GAA1990682.1"/>
    <property type="molecule type" value="Genomic_DNA"/>
</dbReference>
<dbReference type="InterPro" id="IPR035906">
    <property type="entry name" value="MetI-like_sf"/>
</dbReference>
<feature type="transmembrane region" description="Helical" evidence="6">
    <location>
        <begin position="168"/>
        <end position="192"/>
    </location>
</feature>
<dbReference type="InterPro" id="IPR000515">
    <property type="entry name" value="MetI-like"/>
</dbReference>
<gene>
    <name evidence="9" type="ORF">GCM10009817_35850</name>
</gene>
<evidence type="ECO:0000256" key="4">
    <source>
        <dbReference type="ARBA" id="ARBA00022989"/>
    </source>
</evidence>
<accession>A0ABN2SQI2</accession>
<comment type="caution">
    <text evidence="9">The sequence shown here is derived from an EMBL/GenBank/DDBJ whole genome shotgun (WGS) entry which is preliminary data.</text>
</comment>
<feature type="compositionally biased region" description="Low complexity" evidence="7">
    <location>
        <begin position="1"/>
        <end position="19"/>
    </location>
</feature>
<keyword evidence="5 6" id="KW-0472">Membrane</keyword>
<dbReference type="Gene3D" id="1.10.3720.10">
    <property type="entry name" value="MetI-like"/>
    <property type="match status" value="1"/>
</dbReference>
<evidence type="ECO:0000256" key="6">
    <source>
        <dbReference type="RuleBase" id="RU363032"/>
    </source>
</evidence>
<evidence type="ECO:0000256" key="3">
    <source>
        <dbReference type="ARBA" id="ARBA00022970"/>
    </source>
</evidence>
<comment type="subcellular location">
    <subcellularLocation>
        <location evidence="6">Cell membrane</location>
        <topology evidence="6">Multi-pass membrane protein</topology>
    </subcellularLocation>
    <subcellularLocation>
        <location evidence="1">Membrane</location>
        <topology evidence="1">Multi-pass membrane protein</topology>
    </subcellularLocation>
</comment>
<evidence type="ECO:0000256" key="1">
    <source>
        <dbReference type="ARBA" id="ARBA00004141"/>
    </source>
</evidence>